<protein>
    <submittedName>
        <fullName evidence="1">Uncharacterized protein</fullName>
    </submittedName>
</protein>
<evidence type="ECO:0000313" key="1">
    <source>
        <dbReference type="EMBL" id="MDO7849431.1"/>
    </source>
</evidence>
<dbReference type="Proteomes" id="UP001167796">
    <property type="component" value="Unassembled WGS sequence"/>
</dbReference>
<organism evidence="1 2">
    <name type="scientific">Hymenobacter mellowenesis</name>
    <dbReference type="NCBI Taxonomy" id="3063995"/>
    <lineage>
        <taxon>Bacteria</taxon>
        <taxon>Pseudomonadati</taxon>
        <taxon>Bacteroidota</taxon>
        <taxon>Cytophagia</taxon>
        <taxon>Cytophagales</taxon>
        <taxon>Hymenobacteraceae</taxon>
        <taxon>Hymenobacter</taxon>
    </lineage>
</organism>
<evidence type="ECO:0000313" key="2">
    <source>
        <dbReference type="Proteomes" id="UP001167796"/>
    </source>
</evidence>
<reference evidence="1" key="1">
    <citation type="submission" date="2023-07" db="EMBL/GenBank/DDBJ databases">
        <authorList>
            <person name="Kim M.K."/>
        </authorList>
    </citation>
    <scope>NUCLEOTIDE SEQUENCE</scope>
    <source>
        <strain evidence="1">M29</strain>
    </source>
</reference>
<dbReference type="RefSeq" id="WP_305014099.1">
    <property type="nucleotide sequence ID" value="NZ_JAUQSX010000017.1"/>
</dbReference>
<accession>A0ABT9AHS8</accession>
<keyword evidence="2" id="KW-1185">Reference proteome</keyword>
<comment type="caution">
    <text evidence="1">The sequence shown here is derived from an EMBL/GenBank/DDBJ whole genome shotgun (WGS) entry which is preliminary data.</text>
</comment>
<sequence>MNLFFPLIAVAALLGAGLRWRTGAARHVLIGAYSYDIALKTERYPGDRPDDTYFVVTGIRSHRA</sequence>
<gene>
    <name evidence="1" type="ORF">Q5H92_23910</name>
</gene>
<dbReference type="EMBL" id="JAUQSX010000017">
    <property type="protein sequence ID" value="MDO7849431.1"/>
    <property type="molecule type" value="Genomic_DNA"/>
</dbReference>
<proteinExistence type="predicted"/>
<name>A0ABT9AHS8_9BACT</name>